<dbReference type="EMBL" id="CM029049">
    <property type="protein sequence ID" value="KAG2570678.1"/>
    <property type="molecule type" value="Genomic_DNA"/>
</dbReference>
<evidence type="ECO:0000313" key="2">
    <source>
        <dbReference type="Proteomes" id="UP000823388"/>
    </source>
</evidence>
<sequence length="375" mass="43437">MPKQKIYGVHNVKEAVEEIIPYLEDSGRTAHKAIYFDGWDGLAASAVLTAIAEDPPPSLKEKFTKILHIDCSRWKSRRALQRAIADELELPQRVMAAFDREDEEDDFSRVDEGSRPEVPDVTREIYQTIRYLNCLIIFHNGSDSMVDLSNFGFPQFNWFSPCTVLWTFRGRLRLNPEIKEKVDSSHLYIYKPINWYFDEDTAQLILDEATEIVKYIQHNHNITPRIAAKCISYLLWFNKMGGGTTMEYNWGTHAYNYWVCDGIIEGGQFDESWEVSAALHHQIRLEDCLFHTVNFRDDQYTEHWKSVVNTSDIEERTDITVSPTLTSFFLTVKYRSALPQEMFQQSERLRVLKLSGCTAFIHLLSIVAVALDSLD</sequence>
<evidence type="ECO:0000313" key="1">
    <source>
        <dbReference type="EMBL" id="KAG2570678.1"/>
    </source>
</evidence>
<dbReference type="Proteomes" id="UP000823388">
    <property type="component" value="Chromosome 7K"/>
</dbReference>
<reference evidence="1" key="1">
    <citation type="submission" date="2020-05" db="EMBL/GenBank/DDBJ databases">
        <title>WGS assembly of Panicum virgatum.</title>
        <authorList>
            <person name="Lovell J.T."/>
            <person name="Jenkins J."/>
            <person name="Shu S."/>
            <person name="Juenger T.E."/>
            <person name="Schmutz J."/>
        </authorList>
    </citation>
    <scope>NUCLEOTIDE SEQUENCE</scope>
    <source>
        <strain evidence="1">AP13</strain>
    </source>
</reference>
<accession>A0A8T0QBS2</accession>
<gene>
    <name evidence="1" type="ORF">PVAP13_7KG095518</name>
</gene>
<name>A0A8T0QBS2_PANVG</name>
<protein>
    <submittedName>
        <fullName evidence="1">Uncharacterized protein</fullName>
    </submittedName>
</protein>
<comment type="caution">
    <text evidence="1">The sequence shown here is derived from an EMBL/GenBank/DDBJ whole genome shotgun (WGS) entry which is preliminary data.</text>
</comment>
<organism evidence="1 2">
    <name type="scientific">Panicum virgatum</name>
    <name type="common">Blackwell switchgrass</name>
    <dbReference type="NCBI Taxonomy" id="38727"/>
    <lineage>
        <taxon>Eukaryota</taxon>
        <taxon>Viridiplantae</taxon>
        <taxon>Streptophyta</taxon>
        <taxon>Embryophyta</taxon>
        <taxon>Tracheophyta</taxon>
        <taxon>Spermatophyta</taxon>
        <taxon>Magnoliopsida</taxon>
        <taxon>Liliopsida</taxon>
        <taxon>Poales</taxon>
        <taxon>Poaceae</taxon>
        <taxon>PACMAD clade</taxon>
        <taxon>Panicoideae</taxon>
        <taxon>Panicodae</taxon>
        <taxon>Paniceae</taxon>
        <taxon>Panicinae</taxon>
        <taxon>Panicum</taxon>
        <taxon>Panicum sect. Hiantes</taxon>
    </lineage>
</organism>
<proteinExistence type="predicted"/>
<dbReference type="AlphaFoldDB" id="A0A8T0QBS2"/>
<keyword evidence="2" id="KW-1185">Reference proteome</keyword>